<evidence type="ECO:0000313" key="13">
    <source>
        <dbReference type="Proteomes" id="UP000193719"/>
    </source>
</evidence>
<name>A0A1Y1V2A0_9FUNG</name>
<reference evidence="12 13" key="2">
    <citation type="submission" date="2016-08" db="EMBL/GenBank/DDBJ databases">
        <title>Pervasive Adenine N6-methylation of Active Genes in Fungi.</title>
        <authorList>
            <consortium name="DOE Joint Genome Institute"/>
            <person name="Mondo S.J."/>
            <person name="Dannebaum R.O."/>
            <person name="Kuo R.C."/>
            <person name="Labutti K."/>
            <person name="Haridas S."/>
            <person name="Kuo A."/>
            <person name="Salamov A."/>
            <person name="Ahrendt S.R."/>
            <person name="Lipzen A."/>
            <person name="Sullivan W."/>
            <person name="Andreopoulos W.B."/>
            <person name="Clum A."/>
            <person name="Lindquist E."/>
            <person name="Daum C."/>
            <person name="Ramamoorthy G.K."/>
            <person name="Gryganskyi A."/>
            <person name="Culley D."/>
            <person name="Magnuson J.K."/>
            <person name="James T.Y."/>
            <person name="O'Malley M.A."/>
            <person name="Stajich J.E."/>
            <person name="Spatafora J.W."/>
            <person name="Visel A."/>
            <person name="Grigoriev I.V."/>
        </authorList>
    </citation>
    <scope>NUCLEOTIDE SEQUENCE [LARGE SCALE GENOMIC DNA]</scope>
    <source>
        <strain evidence="13">finn</strain>
    </source>
</reference>
<keyword evidence="7 8" id="KW-0624">Polysaccharide degradation</keyword>
<organism evidence="12 13">
    <name type="scientific">Piromyces finnis</name>
    <dbReference type="NCBI Taxonomy" id="1754191"/>
    <lineage>
        <taxon>Eukaryota</taxon>
        <taxon>Fungi</taxon>
        <taxon>Fungi incertae sedis</taxon>
        <taxon>Chytridiomycota</taxon>
        <taxon>Chytridiomycota incertae sedis</taxon>
        <taxon>Neocallimastigomycetes</taxon>
        <taxon>Neocallimastigales</taxon>
        <taxon>Neocallimastigaceae</taxon>
        <taxon>Piromyces</taxon>
    </lineage>
</organism>
<feature type="signal peptide" evidence="9">
    <location>
        <begin position="1"/>
        <end position="17"/>
    </location>
</feature>
<evidence type="ECO:0000256" key="9">
    <source>
        <dbReference type="SAM" id="SignalP"/>
    </source>
</evidence>
<dbReference type="PANTHER" id="PTHR31490">
    <property type="entry name" value="GLYCOSYL HYDROLASE"/>
    <property type="match status" value="1"/>
</dbReference>
<evidence type="ECO:0000259" key="10">
    <source>
        <dbReference type="PROSITE" id="PS51760"/>
    </source>
</evidence>
<dbReference type="Gene3D" id="3.90.1220.10">
    <property type="entry name" value="Cellulose docking domain, dockering"/>
    <property type="match status" value="1"/>
</dbReference>
<keyword evidence="2 9" id="KW-0732">Signal</keyword>
<feature type="domain" description="GH10" evidence="10">
    <location>
        <begin position="126"/>
        <end position="458"/>
    </location>
</feature>
<dbReference type="SUPFAM" id="SSF51445">
    <property type="entry name" value="(Trans)glycosidases"/>
    <property type="match status" value="1"/>
</dbReference>
<keyword evidence="13" id="KW-1185">Reference proteome</keyword>
<evidence type="ECO:0000256" key="3">
    <source>
        <dbReference type="ARBA" id="ARBA00022737"/>
    </source>
</evidence>
<evidence type="ECO:0000256" key="6">
    <source>
        <dbReference type="ARBA" id="ARBA00023295"/>
    </source>
</evidence>
<dbReference type="SUPFAM" id="SSF64571">
    <property type="entry name" value="Cellulose docking domain, dockering"/>
    <property type="match status" value="1"/>
</dbReference>
<comment type="caution">
    <text evidence="12">The sequence shown here is derived from an EMBL/GenBank/DDBJ whole genome shotgun (WGS) entry which is preliminary data.</text>
</comment>
<keyword evidence="6 8" id="KW-0326">Glycosidase</keyword>
<reference evidence="12 13" key="1">
    <citation type="submission" date="2016-08" db="EMBL/GenBank/DDBJ databases">
        <title>Genomes of anaerobic fungi encode conserved fungal cellulosomes for biomass hydrolysis.</title>
        <authorList>
            <consortium name="DOE Joint Genome Institute"/>
            <person name="Haitjema C.H."/>
            <person name="Gilmore S.P."/>
            <person name="Henske J.K."/>
            <person name="Solomon K.V."/>
            <person name="De Groot R."/>
            <person name="Kuo A."/>
            <person name="Mondo S.J."/>
            <person name="Salamov A.A."/>
            <person name="Labutti K."/>
            <person name="Zhao Z."/>
            <person name="Chiniquy J."/>
            <person name="Barry K."/>
            <person name="Brewer H.M."/>
            <person name="Purvine S.O."/>
            <person name="Wright A.T."/>
            <person name="Boxma B."/>
            <person name="Van Alen T."/>
            <person name="Hackstein J.H."/>
            <person name="Baker S.E."/>
            <person name="Grigoriev I.V."/>
            <person name="O'Malley M.A."/>
        </authorList>
    </citation>
    <scope>NUCLEOTIDE SEQUENCE [LARGE SCALE GENOMIC DNA]</scope>
    <source>
        <strain evidence="13">finn</strain>
    </source>
</reference>
<dbReference type="AlphaFoldDB" id="A0A1Y1V2A0"/>
<proteinExistence type="inferred from homology"/>
<evidence type="ECO:0000256" key="2">
    <source>
        <dbReference type="ARBA" id="ARBA00022729"/>
    </source>
</evidence>
<dbReference type="Proteomes" id="UP000193719">
    <property type="component" value="Unassembled WGS sequence"/>
</dbReference>
<comment type="catalytic activity">
    <reaction evidence="8">
        <text>Endohydrolysis of (1-&gt;4)-beta-D-xylosidic linkages in xylans.</text>
        <dbReference type="EC" id="3.2.1.8"/>
    </reaction>
</comment>
<dbReference type="Gene3D" id="3.20.20.80">
    <property type="entry name" value="Glycosidases"/>
    <property type="match status" value="1"/>
</dbReference>
<evidence type="ECO:0000259" key="11">
    <source>
        <dbReference type="PROSITE" id="PS51763"/>
    </source>
</evidence>
<dbReference type="InterPro" id="IPR001000">
    <property type="entry name" value="GH10_dom"/>
</dbReference>
<keyword evidence="5 8" id="KW-0119">Carbohydrate metabolism</keyword>
<dbReference type="PROSITE" id="PS51763">
    <property type="entry name" value="CBM10"/>
    <property type="match status" value="1"/>
</dbReference>
<dbReference type="InterPro" id="IPR002883">
    <property type="entry name" value="CBM10/Dockerin_dom"/>
</dbReference>
<dbReference type="OrthoDB" id="3055998at2759"/>
<dbReference type="Pfam" id="PF00331">
    <property type="entry name" value="Glyco_hydro_10"/>
    <property type="match status" value="1"/>
</dbReference>
<dbReference type="EMBL" id="MCFH01000043">
    <property type="protein sequence ID" value="ORX44861.1"/>
    <property type="molecule type" value="Genomic_DNA"/>
</dbReference>
<gene>
    <name evidence="12" type="ORF">BCR36DRAFT_359151</name>
</gene>
<feature type="chain" id="PRO_5010992775" description="Beta-xylanase" evidence="9">
    <location>
        <begin position="18"/>
        <end position="612"/>
    </location>
</feature>
<dbReference type="PANTHER" id="PTHR31490:SF90">
    <property type="entry name" value="ENDO-1,4-BETA-XYLANASE A"/>
    <property type="match status" value="1"/>
</dbReference>
<evidence type="ECO:0000256" key="4">
    <source>
        <dbReference type="ARBA" id="ARBA00022801"/>
    </source>
</evidence>
<dbReference type="SMART" id="SM00633">
    <property type="entry name" value="Glyco_10"/>
    <property type="match status" value="1"/>
</dbReference>
<protein>
    <recommendedName>
        <fullName evidence="8">Beta-xylanase</fullName>
        <ecNumber evidence="8">3.2.1.8</ecNumber>
    </recommendedName>
</protein>
<evidence type="ECO:0000256" key="7">
    <source>
        <dbReference type="ARBA" id="ARBA00023326"/>
    </source>
</evidence>
<evidence type="ECO:0000256" key="5">
    <source>
        <dbReference type="ARBA" id="ARBA00023277"/>
    </source>
</evidence>
<evidence type="ECO:0000256" key="1">
    <source>
        <dbReference type="ARBA" id="ARBA00007495"/>
    </source>
</evidence>
<dbReference type="InterPro" id="IPR017853">
    <property type="entry name" value="GH"/>
</dbReference>
<evidence type="ECO:0000256" key="8">
    <source>
        <dbReference type="RuleBase" id="RU361174"/>
    </source>
</evidence>
<dbReference type="InterPro" id="IPR044846">
    <property type="entry name" value="GH10"/>
</dbReference>
<dbReference type="PROSITE" id="PS51760">
    <property type="entry name" value="GH10_2"/>
    <property type="match status" value="1"/>
</dbReference>
<dbReference type="InterPro" id="IPR009034">
    <property type="entry name" value="Dockerin_dom_fun_sf"/>
</dbReference>
<feature type="domain" description="CBM10" evidence="11">
    <location>
        <begin position="27"/>
        <end position="65"/>
    </location>
</feature>
<keyword evidence="4 8" id="KW-0378">Hydrolase</keyword>
<dbReference type="GO" id="GO:0000272">
    <property type="term" value="P:polysaccharide catabolic process"/>
    <property type="evidence" value="ECO:0007669"/>
    <property type="project" value="UniProtKB-KW"/>
</dbReference>
<comment type="similarity">
    <text evidence="1 8">Belongs to the glycosyl hydrolase 10 (cellulase F) family.</text>
</comment>
<dbReference type="GO" id="GO:0031176">
    <property type="term" value="F:endo-1,4-beta-xylanase activity"/>
    <property type="evidence" value="ECO:0007669"/>
    <property type="project" value="UniProtKB-EC"/>
</dbReference>
<evidence type="ECO:0000313" key="12">
    <source>
        <dbReference type="EMBL" id="ORX44861.1"/>
    </source>
</evidence>
<keyword evidence="3" id="KW-0677">Repeat</keyword>
<dbReference type="EC" id="3.2.1.8" evidence="8"/>
<sequence>MRISYILLSSILSSVFARPRINEYNGTCWSEEFNIPCCQNSDTLILRTTYDGIWGMENGEWCGIGNRNIRPIDDFPPSPPPIFDIETFDDPAAECDISDSITGDSLAKEAPFRFGVGLTGSYFYSSTTLSKTMRELIKYQFNSMTYTNLMKPSYVLDHEACIENAANGIEDVVLNFSGIVDGLDFAYKNGIHIRGHVLVWHAQTPDWFFKVGFDSENELVDPATFEYRLESYIKQYISFVQYNYPGVVDVWDVVNEAVEIENETLFDASTGWNTRVLTLDGNENLWYKILGPDYVIKSFRLARKYALPNVKLVYNDYNTFQTYPHDKTQAIINLLNILREEDLVDAVGMQSYLGVEWPSVKEYVRGFERFHEAGYEIQVTELTISAPSGDDWLEKQAKQYEEVFSKIIECVNEGYNISSVTVFGLQDGYRFYGSDSTKTRLFDHDLQKKPNYQAIMNILKENNGEVNNDEINNGDINNEIPNEIPNEQETSIIIDNENDDNEIIIEEDNAIEVITPEPNITEPILPEPTPYESIIPEISTIESVPSQGAVSNEISDSFIDPSYFTCDEQDWKCKYEKSCLCIVQVTKCFVSSRNDKEKCKQLSIECSKIWTL</sequence>
<dbReference type="Pfam" id="PF02013">
    <property type="entry name" value="CBM_10"/>
    <property type="match status" value="1"/>
</dbReference>
<dbReference type="PRINTS" id="PR00134">
    <property type="entry name" value="GLHYDRLASE10"/>
</dbReference>
<accession>A0A1Y1V2A0</accession>